<evidence type="ECO:0000313" key="1">
    <source>
        <dbReference type="EMBL" id="SFO29913.1"/>
    </source>
</evidence>
<accession>A0A1I5G233</accession>
<sequence>MRDDVHPVLIVLGTEPADGSVPAGQGVENLLADADTVFAFPHGPESVALFYAEAWRVERITPRDGVSRVTAWATSDPAGTGVLLVAGDPSRDVALGAVLDGLGRTAPGLEVRVRAGTRVAPPRRSPLG</sequence>
<dbReference type="EMBL" id="FOUY01000042">
    <property type="protein sequence ID" value="SFO29913.1"/>
    <property type="molecule type" value="Genomic_DNA"/>
</dbReference>
<proteinExistence type="predicted"/>
<dbReference type="AlphaFoldDB" id="A0A1I5G233"/>
<dbReference type="Proteomes" id="UP000199614">
    <property type="component" value="Unassembled WGS sequence"/>
</dbReference>
<evidence type="ECO:0000313" key="2">
    <source>
        <dbReference type="Proteomes" id="UP000199614"/>
    </source>
</evidence>
<reference evidence="1 2" key="1">
    <citation type="submission" date="2016-10" db="EMBL/GenBank/DDBJ databases">
        <authorList>
            <person name="de Groot N.N."/>
        </authorList>
    </citation>
    <scope>NUCLEOTIDE SEQUENCE [LARGE SCALE GENOMIC DNA]</scope>
    <source>
        <strain evidence="1 2">CGMCC 4.1877</strain>
    </source>
</reference>
<protein>
    <submittedName>
        <fullName evidence="1">Uncharacterized protein</fullName>
    </submittedName>
</protein>
<keyword evidence="2" id="KW-1185">Reference proteome</keyword>
<dbReference type="RefSeq" id="WP_093352801.1">
    <property type="nucleotide sequence ID" value="NZ_FOUY01000042.1"/>
</dbReference>
<dbReference type="OrthoDB" id="3579877at2"/>
<name>A0A1I5G233_PSUAM</name>
<organism evidence="1 2">
    <name type="scientific">Pseudonocardia ammonioxydans</name>
    <dbReference type="NCBI Taxonomy" id="260086"/>
    <lineage>
        <taxon>Bacteria</taxon>
        <taxon>Bacillati</taxon>
        <taxon>Actinomycetota</taxon>
        <taxon>Actinomycetes</taxon>
        <taxon>Pseudonocardiales</taxon>
        <taxon>Pseudonocardiaceae</taxon>
        <taxon>Pseudonocardia</taxon>
    </lineage>
</organism>
<gene>
    <name evidence="1" type="ORF">SAMN05216207_104242</name>
</gene>